<dbReference type="InterPro" id="IPR006659">
    <property type="entry name" value="Arsenate_reductase"/>
</dbReference>
<dbReference type="HOGENOM" id="CLU_116644_0_1_10"/>
<dbReference type="OrthoDB" id="9808142at2"/>
<dbReference type="EMBL" id="JH594605">
    <property type="protein sequence ID" value="EHQ04307.1"/>
    <property type="molecule type" value="Genomic_DNA"/>
</dbReference>
<reference evidence="5" key="1">
    <citation type="journal article" date="2012" name="Stand. Genomic Sci.">
        <title>Genome sequence of the Antarctic rhodopsins-containing flavobacterium Gillisia limnaea type strain (R-8282(T)).</title>
        <authorList>
            <person name="Riedel T."/>
            <person name="Held B."/>
            <person name="Nolan M."/>
            <person name="Lucas S."/>
            <person name="Lapidus A."/>
            <person name="Tice H."/>
            <person name="Del Rio T.G."/>
            <person name="Cheng J.F."/>
            <person name="Han C."/>
            <person name="Tapia R."/>
            <person name="Goodwin L.A."/>
            <person name="Pitluck S."/>
            <person name="Liolios K."/>
            <person name="Mavromatis K."/>
            <person name="Pagani I."/>
            <person name="Ivanova N."/>
            <person name="Mikhailova N."/>
            <person name="Pati A."/>
            <person name="Chen A."/>
            <person name="Palaniappan K."/>
            <person name="Land M."/>
            <person name="Rohde M."/>
            <person name="Tindall B.J."/>
            <person name="Detter J.C."/>
            <person name="Goker M."/>
            <person name="Bristow J."/>
            <person name="Eisen J.A."/>
            <person name="Markowitz V."/>
            <person name="Hugenholtz P."/>
            <person name="Kyrpides N.C."/>
            <person name="Klenk H.P."/>
            <person name="Woyke T."/>
        </authorList>
    </citation>
    <scope>NUCLEOTIDE SEQUENCE [LARGE SCALE GENOMIC DNA]</scope>
    <source>
        <strain evidence="5">DSM 15749 / LMG 21470 / R-8282</strain>
    </source>
</reference>
<dbReference type="PROSITE" id="PS51353">
    <property type="entry name" value="ARSC"/>
    <property type="match status" value="1"/>
</dbReference>
<gene>
    <name evidence="4" type="ORF">Gilli_0149</name>
</gene>
<name>H2BQY8_GILLR</name>
<dbReference type="eggNOG" id="COG1393">
    <property type="taxonomic scope" value="Bacteria"/>
</dbReference>
<dbReference type="Pfam" id="PF03960">
    <property type="entry name" value="ArsC"/>
    <property type="match status" value="1"/>
</dbReference>
<dbReference type="InterPro" id="IPR036249">
    <property type="entry name" value="Thioredoxin-like_sf"/>
</dbReference>
<dbReference type="SUPFAM" id="SSF52833">
    <property type="entry name" value="Thioredoxin-like"/>
    <property type="match status" value="1"/>
</dbReference>
<dbReference type="InterPro" id="IPR006660">
    <property type="entry name" value="Arsenate_reductase-like"/>
</dbReference>
<accession>H2BQY8</accession>
<evidence type="ECO:0000256" key="1">
    <source>
        <dbReference type="ARBA" id="ARBA00007198"/>
    </source>
</evidence>
<comment type="similarity">
    <text evidence="1 3">Belongs to the ArsC family.</text>
</comment>
<evidence type="ECO:0000256" key="3">
    <source>
        <dbReference type="PROSITE-ProRule" id="PRU01282"/>
    </source>
</evidence>
<dbReference type="Gene3D" id="3.40.30.10">
    <property type="entry name" value="Glutaredoxin"/>
    <property type="match status" value="1"/>
</dbReference>
<evidence type="ECO:0000313" key="4">
    <source>
        <dbReference type="EMBL" id="EHQ04307.1"/>
    </source>
</evidence>
<evidence type="ECO:0000256" key="2">
    <source>
        <dbReference type="ARBA" id="ARBA00023002"/>
    </source>
</evidence>
<dbReference type="STRING" id="865937.Gilli_0149"/>
<organism evidence="4 5">
    <name type="scientific">Gillisia limnaea (strain DSM 15749 / LMG 21470 / R-8282)</name>
    <dbReference type="NCBI Taxonomy" id="865937"/>
    <lineage>
        <taxon>Bacteria</taxon>
        <taxon>Pseudomonadati</taxon>
        <taxon>Bacteroidota</taxon>
        <taxon>Flavobacteriia</taxon>
        <taxon>Flavobacteriales</taxon>
        <taxon>Flavobacteriaceae</taxon>
        <taxon>Gillisia</taxon>
    </lineage>
</organism>
<dbReference type="GO" id="GO:0008794">
    <property type="term" value="F:arsenate reductase (glutaredoxin) activity"/>
    <property type="evidence" value="ECO:0007669"/>
    <property type="project" value="InterPro"/>
</dbReference>
<sequence>MMTIYHNTRCKKSREGLEMLENSGKEFRVREDLKEPLSEKELSDLLEKLTMTPIQLIRTKESIWKEKFQDKDLNDQELINIMTKYPKLIERPIIEGKTAAVIGRPLVNIEKFL</sequence>
<dbReference type="PANTHER" id="PTHR30041">
    <property type="entry name" value="ARSENATE REDUCTASE"/>
    <property type="match status" value="1"/>
</dbReference>
<keyword evidence="2" id="KW-0560">Oxidoreductase</keyword>
<dbReference type="RefSeq" id="WP_006987199.1">
    <property type="nucleotide sequence ID" value="NZ_JH594605.1"/>
</dbReference>
<dbReference type="CDD" id="cd03034">
    <property type="entry name" value="ArsC_ArsC"/>
    <property type="match status" value="1"/>
</dbReference>
<protein>
    <submittedName>
        <fullName evidence="4">Arsenate reductase like protein</fullName>
    </submittedName>
</protein>
<dbReference type="PANTHER" id="PTHR30041:SF4">
    <property type="entry name" value="ARSENATE REDUCTASE"/>
    <property type="match status" value="1"/>
</dbReference>
<evidence type="ECO:0000313" key="5">
    <source>
        <dbReference type="Proteomes" id="UP000003844"/>
    </source>
</evidence>
<keyword evidence="5" id="KW-1185">Reference proteome</keyword>
<proteinExistence type="inferred from homology"/>
<dbReference type="AlphaFoldDB" id="H2BQY8"/>
<dbReference type="Proteomes" id="UP000003844">
    <property type="component" value="Unassembled WGS sequence"/>
</dbReference>